<name>A0A8B7W8S2_CASCN</name>
<dbReference type="InterPro" id="IPR006353">
    <property type="entry name" value="HAD-SF_hydro_IIA_CECR5"/>
</dbReference>
<dbReference type="SUPFAM" id="SSF56784">
    <property type="entry name" value="HAD-like"/>
    <property type="match status" value="1"/>
</dbReference>
<dbReference type="InterPro" id="IPR036412">
    <property type="entry name" value="HAD-like_sf"/>
</dbReference>
<dbReference type="NCBIfam" id="TIGR01456">
    <property type="entry name" value="CECR5"/>
    <property type="match status" value="2"/>
</dbReference>
<dbReference type="AlphaFoldDB" id="A0A8B7W8S2"/>
<dbReference type="CTD" id="27440"/>
<dbReference type="GO" id="GO:0046474">
    <property type="term" value="P:glycerophospholipid biosynthetic process"/>
    <property type="evidence" value="ECO:0007669"/>
    <property type="project" value="TreeGrafter"/>
</dbReference>
<evidence type="ECO:0000313" key="1">
    <source>
        <dbReference type="RefSeq" id="XP_020040392.1"/>
    </source>
</evidence>
<reference evidence="1" key="1">
    <citation type="submission" date="2025-08" db="UniProtKB">
        <authorList>
            <consortium name="RefSeq"/>
        </authorList>
    </citation>
    <scope>IDENTIFICATION</scope>
    <source>
        <tissue evidence="1">Leukocyte</tissue>
    </source>
</reference>
<dbReference type="GO" id="GO:0005739">
    <property type="term" value="C:mitochondrion"/>
    <property type="evidence" value="ECO:0007669"/>
    <property type="project" value="TreeGrafter"/>
</dbReference>
<dbReference type="InterPro" id="IPR023214">
    <property type="entry name" value="HAD_sf"/>
</dbReference>
<dbReference type="PANTHER" id="PTHR14269:SF17">
    <property type="entry name" value="HALOACID DEHALOGENASE-LIKE HYDROLASE DOMAIN-CONTAINING 5"/>
    <property type="match status" value="1"/>
</dbReference>
<dbReference type="InterPro" id="IPR006357">
    <property type="entry name" value="HAD-SF_hydro_IIA"/>
</dbReference>
<dbReference type="RefSeq" id="XP_020040392.1">
    <property type="nucleotide sequence ID" value="XM_020184803.1"/>
</dbReference>
<dbReference type="Pfam" id="PF13344">
    <property type="entry name" value="Hydrolase_6"/>
    <property type="match status" value="1"/>
</dbReference>
<dbReference type="PANTHER" id="PTHR14269">
    <property type="entry name" value="CDP-DIACYLGLYCEROL--GLYCEROL-3-PHOSPHATE 3-PHOSPHATIDYLTRANSFERASE-RELATED"/>
    <property type="match status" value="1"/>
</dbReference>
<dbReference type="InterPro" id="IPR050324">
    <property type="entry name" value="CDP-alcohol_PTase-I"/>
</dbReference>
<protein>
    <submittedName>
        <fullName evidence="1">Cat eye syndrome critical region protein 5 isoform X1</fullName>
    </submittedName>
</protein>
<dbReference type="Gene3D" id="3.40.50.1000">
    <property type="entry name" value="HAD superfamily/HAD-like"/>
    <property type="match status" value="2"/>
</dbReference>
<dbReference type="KEGG" id="ccan:109699897"/>
<organism evidence="1">
    <name type="scientific">Castor canadensis</name>
    <name type="common">American beaver</name>
    <dbReference type="NCBI Taxonomy" id="51338"/>
    <lineage>
        <taxon>Eukaryota</taxon>
        <taxon>Metazoa</taxon>
        <taxon>Chordata</taxon>
        <taxon>Craniata</taxon>
        <taxon>Vertebrata</taxon>
        <taxon>Euteleostomi</taxon>
        <taxon>Mammalia</taxon>
        <taxon>Eutheria</taxon>
        <taxon>Euarchontoglires</taxon>
        <taxon>Glires</taxon>
        <taxon>Rodentia</taxon>
        <taxon>Castorimorpha</taxon>
        <taxon>Castoridae</taxon>
        <taxon>Castor</taxon>
    </lineage>
</organism>
<proteinExistence type="predicted"/>
<dbReference type="OrthoDB" id="10251048at2759"/>
<sequence length="496" mass="54958">MAGLCGAVAFSAARWLCRQTPVGLRGRWSGRGYAVGRAESPPTFGFLLDIDGVLVRGHKVIPAALEAFGRLVNSHGELRVPVVFVTNAGNTLQHSKAQELSALLGCKVDPDQVILSHSPMKLFSQHHDKRMLVSGQGPMVENARAYPFVFLLWLERKGQDYDFSLGHAGTRVGSAVAHDWASETWLQWMSCEWPSQCWTWWISSGGQRPRPVQLLGLGCSVSMVSDPPTSRDWMLLEWKVTVALMGLFFVFWQPLLRSDFPAIEGVLLLGEPVRWETSLQLIMDVLLSNGKPGAGLAMAPYPHLPVLASNMDLLWMAEAKMPRFGHGTFLLCLETIYRKLTGKELRYEGLMGKPSILTYQYAEDLIRQQAERRGWAAPIRKLYAVGDNPMSDVYGANLFHQYLQMAKCGKAEEQEAVGLWKQRPSATQSCTSILVCTGVYSSQVLGSTQPSLGGAEPPFHGHRDFSFSPELMQASHIVNDVNEAVQLVFLQEGWAG</sequence>
<gene>
    <name evidence="1" type="primary">Hdhd5</name>
</gene>
<dbReference type="NCBIfam" id="TIGR01460">
    <property type="entry name" value="HAD-SF-IIA"/>
    <property type="match status" value="2"/>
</dbReference>
<accession>A0A8B7W8S2</accession>